<evidence type="ECO:0000313" key="2">
    <source>
        <dbReference type="Proteomes" id="UP000827976"/>
    </source>
</evidence>
<accession>A0ACB7TQL6</accession>
<reference evidence="2" key="1">
    <citation type="journal article" date="2022" name="Nat. Commun.">
        <title>Chromosome evolution and the genetic basis of agronomically important traits in greater yam.</title>
        <authorList>
            <person name="Bredeson J.V."/>
            <person name="Lyons J.B."/>
            <person name="Oniyinde I.O."/>
            <person name="Okereke N.R."/>
            <person name="Kolade O."/>
            <person name="Nnabue I."/>
            <person name="Nwadili C.O."/>
            <person name="Hribova E."/>
            <person name="Parker M."/>
            <person name="Nwogha J."/>
            <person name="Shu S."/>
            <person name="Carlson J."/>
            <person name="Kariba R."/>
            <person name="Muthemba S."/>
            <person name="Knop K."/>
            <person name="Barton G.J."/>
            <person name="Sherwood A.V."/>
            <person name="Lopez-Montes A."/>
            <person name="Asiedu R."/>
            <person name="Jamnadass R."/>
            <person name="Muchugi A."/>
            <person name="Goodstein D."/>
            <person name="Egesi C.N."/>
            <person name="Featherston J."/>
            <person name="Asfaw A."/>
            <person name="Simpson G.G."/>
            <person name="Dolezel J."/>
            <person name="Hendre P.S."/>
            <person name="Van Deynze A."/>
            <person name="Kumar P.L."/>
            <person name="Obidiegwu J.E."/>
            <person name="Bhattacharjee R."/>
            <person name="Rokhsar D.S."/>
        </authorList>
    </citation>
    <scope>NUCLEOTIDE SEQUENCE [LARGE SCALE GENOMIC DNA]</scope>
    <source>
        <strain evidence="2">cv. TDa95/00328</strain>
    </source>
</reference>
<keyword evidence="2" id="KW-1185">Reference proteome</keyword>
<gene>
    <name evidence="1" type="ORF">IHE45_20G049100</name>
</gene>
<dbReference type="Proteomes" id="UP000827976">
    <property type="component" value="Chromosome 20"/>
</dbReference>
<dbReference type="EMBL" id="CM037030">
    <property type="protein sequence ID" value="KAH7651320.1"/>
    <property type="molecule type" value="Genomic_DNA"/>
</dbReference>
<organism evidence="1 2">
    <name type="scientific">Dioscorea alata</name>
    <name type="common">Purple yam</name>
    <dbReference type="NCBI Taxonomy" id="55571"/>
    <lineage>
        <taxon>Eukaryota</taxon>
        <taxon>Viridiplantae</taxon>
        <taxon>Streptophyta</taxon>
        <taxon>Embryophyta</taxon>
        <taxon>Tracheophyta</taxon>
        <taxon>Spermatophyta</taxon>
        <taxon>Magnoliopsida</taxon>
        <taxon>Liliopsida</taxon>
        <taxon>Dioscoreales</taxon>
        <taxon>Dioscoreaceae</taxon>
        <taxon>Dioscorea</taxon>
    </lineage>
</organism>
<name>A0ACB7TQL6_DIOAL</name>
<comment type="caution">
    <text evidence="1">The sequence shown here is derived from an EMBL/GenBank/DDBJ whole genome shotgun (WGS) entry which is preliminary data.</text>
</comment>
<evidence type="ECO:0000313" key="1">
    <source>
        <dbReference type="EMBL" id="KAH7651320.1"/>
    </source>
</evidence>
<proteinExistence type="predicted"/>
<sequence>MNNISGLLAWVTVEWTQPFQCLNLSDERFMKGLIMNATKESCRRAAALRGTAVSQSSWLLSTKSLAINCETWLQKQKLVIRGNYSVNSLERSLLLYEIIQPTLHKEARLIVYDENA</sequence>
<protein>
    <submittedName>
        <fullName evidence="1">Uncharacterized protein</fullName>
    </submittedName>
</protein>